<feature type="region of interest" description="Disordered" evidence="1">
    <location>
        <begin position="82"/>
        <end position="113"/>
    </location>
</feature>
<dbReference type="EMBL" id="CACTIH010000018">
    <property type="protein sequence ID" value="CAA2934695.1"/>
    <property type="molecule type" value="Genomic_DNA"/>
</dbReference>
<evidence type="ECO:0000313" key="3">
    <source>
        <dbReference type="Proteomes" id="UP000594638"/>
    </source>
</evidence>
<evidence type="ECO:0000313" key="2">
    <source>
        <dbReference type="EMBL" id="CAA2934695.1"/>
    </source>
</evidence>
<keyword evidence="3" id="KW-1185">Reference proteome</keyword>
<comment type="caution">
    <text evidence="2">The sequence shown here is derived from an EMBL/GenBank/DDBJ whole genome shotgun (WGS) entry which is preliminary data.</text>
</comment>
<dbReference type="OrthoDB" id="674963at2759"/>
<dbReference type="Proteomes" id="UP000594638">
    <property type="component" value="Unassembled WGS sequence"/>
</dbReference>
<protein>
    <submittedName>
        <fullName evidence="2">Uncharacterized protein</fullName>
    </submittedName>
</protein>
<evidence type="ECO:0000256" key="1">
    <source>
        <dbReference type="SAM" id="MobiDB-lite"/>
    </source>
</evidence>
<dbReference type="PANTHER" id="PTHR12111:SF1">
    <property type="entry name" value="SPLICING FACTOR YJU2"/>
    <property type="match status" value="1"/>
</dbReference>
<dbReference type="GO" id="GO:0000398">
    <property type="term" value="P:mRNA splicing, via spliceosome"/>
    <property type="evidence" value="ECO:0007669"/>
    <property type="project" value="InterPro"/>
</dbReference>
<feature type="compositionally biased region" description="Pro residues" evidence="1">
    <location>
        <begin position="102"/>
        <end position="113"/>
    </location>
</feature>
<dbReference type="GO" id="GO:0071006">
    <property type="term" value="C:U2-type catalytic step 1 spliceosome"/>
    <property type="evidence" value="ECO:0007669"/>
    <property type="project" value="TreeGrafter"/>
</dbReference>
<proteinExistence type="predicted"/>
<dbReference type="PANTHER" id="PTHR12111">
    <property type="entry name" value="SPLICING FACTOR YJU2"/>
    <property type="match status" value="1"/>
</dbReference>
<dbReference type="AlphaFoldDB" id="A0A8S0PAI6"/>
<accession>A0A8S0PAI6</accession>
<reference evidence="2 3" key="1">
    <citation type="submission" date="2019-12" db="EMBL/GenBank/DDBJ databases">
        <authorList>
            <person name="Alioto T."/>
            <person name="Alioto T."/>
            <person name="Gomez Garrido J."/>
        </authorList>
    </citation>
    <scope>NUCLEOTIDE SEQUENCE [LARGE SCALE GENOMIC DNA]</scope>
</reference>
<dbReference type="InterPro" id="IPR007590">
    <property type="entry name" value="Saf4/Yju2"/>
</dbReference>
<dbReference type="Gramene" id="OE9A083783T1">
    <property type="protein sequence ID" value="OE9A083783C1"/>
    <property type="gene ID" value="OE9A083783"/>
</dbReference>
<dbReference type="Pfam" id="PF04502">
    <property type="entry name" value="Saf4_Yju2"/>
    <property type="match status" value="1"/>
</dbReference>
<organism evidence="2 3">
    <name type="scientific">Olea europaea subsp. europaea</name>
    <dbReference type="NCBI Taxonomy" id="158383"/>
    <lineage>
        <taxon>Eukaryota</taxon>
        <taxon>Viridiplantae</taxon>
        <taxon>Streptophyta</taxon>
        <taxon>Embryophyta</taxon>
        <taxon>Tracheophyta</taxon>
        <taxon>Spermatophyta</taxon>
        <taxon>Magnoliopsida</taxon>
        <taxon>eudicotyledons</taxon>
        <taxon>Gunneridae</taxon>
        <taxon>Pentapetalae</taxon>
        <taxon>asterids</taxon>
        <taxon>lamiids</taxon>
        <taxon>Lamiales</taxon>
        <taxon>Oleaceae</taxon>
        <taxon>Oleeae</taxon>
        <taxon>Olea</taxon>
    </lineage>
</organism>
<sequence length="113" mass="12886">MGDAMKSLENRCLDSKRELDILVALDDIMSMNSRHERVTVDSTLEALQQKNEANERKLEDEDEALIESVFKGAREHILRRIDDEEDLTVSSPEKRRKLSTEPPNPPESPPKAS</sequence>
<gene>
    <name evidence="2" type="ORF">OLEA9_A083783</name>
</gene>
<name>A0A8S0PAI6_OLEEU</name>